<evidence type="ECO:0000256" key="1">
    <source>
        <dbReference type="SAM" id="Coils"/>
    </source>
</evidence>
<name>A0A6H5J4Z7_9HYME</name>
<feature type="coiled-coil region" evidence="1">
    <location>
        <begin position="33"/>
        <end position="60"/>
    </location>
</feature>
<sequence length="136" mass="15836">MAGDWAWKTTSYKQERDAAWKVVVRRREERETRDFLAAELKKKQTKAEQARKMLEETSAKARTAMLRLREHTRTRSKRVFCKSALRELQPESLFLYSLKQLLQIKSFKMAVLRAPAHSVSMAEVHLACIVEVANLS</sequence>
<dbReference type="Proteomes" id="UP000479190">
    <property type="component" value="Unassembled WGS sequence"/>
</dbReference>
<keyword evidence="3" id="KW-1185">Reference proteome</keyword>
<dbReference type="EMBL" id="CADCXV010001283">
    <property type="protein sequence ID" value="CAB0043239.1"/>
    <property type="molecule type" value="Genomic_DNA"/>
</dbReference>
<accession>A0A6H5J4Z7</accession>
<reference evidence="2 3" key="1">
    <citation type="submission" date="2020-02" db="EMBL/GenBank/DDBJ databases">
        <authorList>
            <person name="Ferguson B K."/>
        </authorList>
    </citation>
    <scope>NUCLEOTIDE SEQUENCE [LARGE SCALE GENOMIC DNA]</scope>
</reference>
<evidence type="ECO:0000313" key="2">
    <source>
        <dbReference type="EMBL" id="CAB0043239.1"/>
    </source>
</evidence>
<dbReference type="AlphaFoldDB" id="A0A6H5J4Z7"/>
<protein>
    <submittedName>
        <fullName evidence="2">Uncharacterized protein</fullName>
    </submittedName>
</protein>
<organism evidence="2 3">
    <name type="scientific">Trichogramma brassicae</name>
    <dbReference type="NCBI Taxonomy" id="86971"/>
    <lineage>
        <taxon>Eukaryota</taxon>
        <taxon>Metazoa</taxon>
        <taxon>Ecdysozoa</taxon>
        <taxon>Arthropoda</taxon>
        <taxon>Hexapoda</taxon>
        <taxon>Insecta</taxon>
        <taxon>Pterygota</taxon>
        <taxon>Neoptera</taxon>
        <taxon>Endopterygota</taxon>
        <taxon>Hymenoptera</taxon>
        <taxon>Apocrita</taxon>
        <taxon>Proctotrupomorpha</taxon>
        <taxon>Chalcidoidea</taxon>
        <taxon>Trichogrammatidae</taxon>
        <taxon>Trichogramma</taxon>
    </lineage>
</organism>
<keyword evidence="1" id="KW-0175">Coiled coil</keyword>
<proteinExistence type="predicted"/>
<evidence type="ECO:0000313" key="3">
    <source>
        <dbReference type="Proteomes" id="UP000479190"/>
    </source>
</evidence>
<gene>
    <name evidence="2" type="ORF">TBRA_LOCUS14827</name>
</gene>